<feature type="compositionally biased region" description="Basic and acidic residues" evidence="15">
    <location>
        <begin position="571"/>
        <end position="587"/>
    </location>
</feature>
<comment type="catalytic activity">
    <reaction evidence="14">
        <text>RNA(n) + a ribonucleoside 5'-triphosphate = RNA(n+1) + diphosphate</text>
        <dbReference type="Rhea" id="RHEA:21248"/>
        <dbReference type="Rhea" id="RHEA-COMP:14527"/>
        <dbReference type="Rhea" id="RHEA-COMP:17342"/>
        <dbReference type="ChEBI" id="CHEBI:33019"/>
        <dbReference type="ChEBI" id="CHEBI:61557"/>
        <dbReference type="ChEBI" id="CHEBI:140395"/>
        <dbReference type="EC" id="2.7.7.48"/>
    </reaction>
</comment>
<evidence type="ECO:0000313" key="20">
    <source>
        <dbReference type="Proteomes" id="UP001233686"/>
    </source>
</evidence>
<dbReference type="SUPFAM" id="SSF56672">
    <property type="entry name" value="DNA/RNA polymerases"/>
    <property type="match status" value="1"/>
</dbReference>
<keyword evidence="4" id="KW-0808">Transferase</keyword>
<evidence type="ECO:0000256" key="7">
    <source>
        <dbReference type="ARBA" id="ARBA00022741"/>
    </source>
</evidence>
<evidence type="ECO:0000256" key="2">
    <source>
        <dbReference type="ARBA" id="ARBA00022484"/>
    </source>
</evidence>
<dbReference type="GO" id="GO:0075523">
    <property type="term" value="P:viral translational frameshifting"/>
    <property type="evidence" value="ECO:0007669"/>
    <property type="project" value="UniProtKB-KW"/>
</dbReference>
<keyword evidence="6" id="KW-0548">Nucleotidyltransferase</keyword>
<feature type="domain" description="RdRp catalytic" evidence="17">
    <location>
        <begin position="962"/>
        <end position="1077"/>
    </location>
</feature>
<dbReference type="GO" id="GO:0003968">
    <property type="term" value="F:RNA-directed RNA polymerase activity"/>
    <property type="evidence" value="ECO:0007669"/>
    <property type="project" value="UniProtKB-KW"/>
</dbReference>
<evidence type="ECO:0000256" key="10">
    <source>
        <dbReference type="ARBA" id="ARBA00022825"/>
    </source>
</evidence>
<dbReference type="EMBL" id="MH323436">
    <property type="protein sequence ID" value="AZN18344.1"/>
    <property type="molecule type" value="Genomic_RNA"/>
</dbReference>
<comment type="subcellular location">
    <subcellularLocation>
        <location evidence="1">Membrane</location>
        <topology evidence="1">Multi-pass membrane protein</topology>
    </subcellularLocation>
</comment>
<evidence type="ECO:0000256" key="6">
    <source>
        <dbReference type="ARBA" id="ARBA00022695"/>
    </source>
</evidence>
<evidence type="ECO:0000259" key="18">
    <source>
        <dbReference type="PROSITE" id="PS51868"/>
    </source>
</evidence>
<protein>
    <submittedName>
        <fullName evidence="19">RNA-dependent RNA polymerase</fullName>
    </submittedName>
</protein>
<evidence type="ECO:0000256" key="5">
    <source>
        <dbReference type="ARBA" id="ARBA00022692"/>
    </source>
</evidence>
<keyword evidence="20" id="KW-1185">Reference proteome</keyword>
<keyword evidence="13 16" id="KW-0472">Membrane</keyword>
<evidence type="ECO:0000256" key="14">
    <source>
        <dbReference type="ARBA" id="ARBA00048744"/>
    </source>
</evidence>
<feature type="transmembrane region" description="Helical" evidence="16">
    <location>
        <begin position="158"/>
        <end position="175"/>
    </location>
</feature>
<keyword evidence="8" id="KW-0688">Ribosomal frameshifting</keyword>
<evidence type="ECO:0000256" key="8">
    <source>
        <dbReference type="ARBA" id="ARBA00022758"/>
    </source>
</evidence>
<dbReference type="GO" id="GO:0006351">
    <property type="term" value="P:DNA-templated transcription"/>
    <property type="evidence" value="ECO:0007669"/>
    <property type="project" value="InterPro"/>
</dbReference>
<proteinExistence type="predicted"/>
<keyword evidence="10" id="KW-0720">Serine protease</keyword>
<feature type="region of interest" description="Disordered" evidence="15">
    <location>
        <begin position="533"/>
        <end position="625"/>
    </location>
</feature>
<evidence type="ECO:0000256" key="15">
    <source>
        <dbReference type="SAM" id="MobiDB-lite"/>
    </source>
</evidence>
<dbReference type="Proteomes" id="UP001233686">
    <property type="component" value="Segment"/>
</dbReference>
<accession>A0A4P2V096</accession>
<dbReference type="InterPro" id="IPR043502">
    <property type="entry name" value="DNA/RNA_pol_sf"/>
</dbReference>
<dbReference type="GO" id="GO:0004252">
    <property type="term" value="F:serine-type endopeptidase activity"/>
    <property type="evidence" value="ECO:0007669"/>
    <property type="project" value="InterPro"/>
</dbReference>
<evidence type="ECO:0000256" key="9">
    <source>
        <dbReference type="ARBA" id="ARBA00022801"/>
    </source>
</evidence>
<name>A0A4P2V096_9VIRU</name>
<dbReference type="SUPFAM" id="SSF50494">
    <property type="entry name" value="Trypsin-like serine proteases"/>
    <property type="match status" value="1"/>
</dbReference>
<evidence type="ECO:0000256" key="16">
    <source>
        <dbReference type="SAM" id="Phobius"/>
    </source>
</evidence>
<evidence type="ECO:0000256" key="11">
    <source>
        <dbReference type="ARBA" id="ARBA00022953"/>
    </source>
</evidence>
<dbReference type="Pfam" id="PF02123">
    <property type="entry name" value="RdRP_4"/>
    <property type="match status" value="1"/>
</dbReference>
<dbReference type="PROSITE" id="PS51868">
    <property type="entry name" value="PEPTIDASE_S39"/>
    <property type="match status" value="1"/>
</dbReference>
<dbReference type="GO" id="GO:0016020">
    <property type="term" value="C:membrane"/>
    <property type="evidence" value="ECO:0007669"/>
    <property type="project" value="UniProtKB-SubCell"/>
</dbReference>
<feature type="transmembrane region" description="Helical" evidence="16">
    <location>
        <begin position="126"/>
        <end position="146"/>
    </location>
</feature>
<evidence type="ECO:0000259" key="17">
    <source>
        <dbReference type="PROSITE" id="PS50507"/>
    </source>
</evidence>
<dbReference type="PRINTS" id="PR00914">
    <property type="entry name" value="LVIRUSRNAPOL"/>
</dbReference>
<evidence type="ECO:0000256" key="3">
    <source>
        <dbReference type="ARBA" id="ARBA00022670"/>
    </source>
</evidence>
<dbReference type="GO" id="GO:0000166">
    <property type="term" value="F:nucleotide binding"/>
    <property type="evidence" value="ECO:0007669"/>
    <property type="project" value="UniProtKB-KW"/>
</dbReference>
<evidence type="ECO:0000313" key="19">
    <source>
        <dbReference type="EMBL" id="AZN18344.1"/>
    </source>
</evidence>
<dbReference type="InterPro" id="IPR001795">
    <property type="entry name" value="RNA-dir_pol_luteovirus"/>
</dbReference>
<feature type="compositionally biased region" description="Basic residues" evidence="15">
    <location>
        <begin position="551"/>
        <end position="564"/>
    </location>
</feature>
<dbReference type="InterPro" id="IPR009003">
    <property type="entry name" value="Peptidase_S1_PA"/>
</dbReference>
<dbReference type="GO" id="GO:0039694">
    <property type="term" value="P:viral RNA genome replication"/>
    <property type="evidence" value="ECO:0007669"/>
    <property type="project" value="InterPro"/>
</dbReference>
<dbReference type="InterPro" id="IPR000382">
    <property type="entry name" value="Peptidase_S39B_luteovirus"/>
</dbReference>
<dbReference type="GO" id="GO:0006508">
    <property type="term" value="P:proteolysis"/>
    <property type="evidence" value="ECO:0007669"/>
    <property type="project" value="UniProtKB-KW"/>
</dbReference>
<keyword evidence="5 16" id="KW-0812">Transmembrane</keyword>
<keyword evidence="9" id="KW-0378">Hydrolase</keyword>
<keyword evidence="2 19" id="KW-0696">RNA-directed RNA polymerase</keyword>
<reference evidence="19" key="1">
    <citation type="journal article" date="2019" name="Viruses">
        <title>Discovery of Four Novel Viruses Associated with Flower Yellowing Disease of Green Sichuan Pepper (Zanthoxylum armatum) by Virome Analysis.</title>
        <authorList>
            <person name="Cao M."/>
            <person name="Zhang S."/>
            <person name="Li M."/>
            <person name="Liu Y."/>
            <person name="Dong P."/>
            <person name="Li S."/>
            <person name="Kuang M."/>
            <person name="Li R."/>
            <person name="Zhou Y."/>
        </authorList>
    </citation>
    <scope>NUCLEOTIDE SEQUENCE</scope>
    <source>
        <strain evidence="19">ZPE1</strain>
    </source>
</reference>
<evidence type="ECO:0000256" key="13">
    <source>
        <dbReference type="ARBA" id="ARBA00023136"/>
    </source>
</evidence>
<evidence type="ECO:0000256" key="4">
    <source>
        <dbReference type="ARBA" id="ARBA00022679"/>
    </source>
</evidence>
<dbReference type="GO" id="GO:0003723">
    <property type="term" value="F:RNA binding"/>
    <property type="evidence" value="ECO:0007669"/>
    <property type="project" value="InterPro"/>
</dbReference>
<keyword evidence="12 16" id="KW-1133">Transmembrane helix</keyword>
<dbReference type="InterPro" id="IPR007094">
    <property type="entry name" value="RNA-dir_pol_PSvirus"/>
</dbReference>
<keyword evidence="7" id="KW-0547">Nucleotide-binding</keyword>
<keyword evidence="3" id="KW-0645">Protease</keyword>
<feature type="domain" description="Peptidase S39" evidence="18">
    <location>
        <begin position="262"/>
        <end position="454"/>
    </location>
</feature>
<evidence type="ECO:0000256" key="12">
    <source>
        <dbReference type="ARBA" id="ARBA00022989"/>
    </source>
</evidence>
<keyword evidence="11" id="KW-0693">Viral RNA replication</keyword>
<dbReference type="PROSITE" id="PS50507">
    <property type="entry name" value="RDRP_SSRNA_POS"/>
    <property type="match status" value="1"/>
</dbReference>
<organism evidence="19 20">
    <name type="scientific">Green Sichuan pepper enamovirus</name>
    <dbReference type="NCBI Taxonomy" id="2802551"/>
    <lineage>
        <taxon>Viruses</taxon>
        <taxon>Riboviria</taxon>
        <taxon>Orthornavirae</taxon>
        <taxon>Pisuviricota</taxon>
        <taxon>Pisoniviricetes</taxon>
        <taxon>Sobelivirales</taxon>
        <taxon>Solemoviridae</taxon>
        <taxon>Enamovirus</taxon>
        <taxon>Enamovirus GSPEV</taxon>
    </lineage>
</organism>
<dbReference type="Pfam" id="PF02122">
    <property type="entry name" value="Peptidase_S39"/>
    <property type="match status" value="1"/>
</dbReference>
<sequence length="1168" mass="129744">MLKLIAALLLAIFLSGLWQTSLSSASHTPNLVSNETVWSMRGFQHFSWSPTSFSCASDILEPWESSRAPPELKALLTSWTHPACAVWLTSETGSWSLLVNASMCLSRPLEALTSVRGTLTSSLESFLIYMGGLLEIMLTNCFVALLGCIEISIGIFELLWRSYVLAVIYISWLLLKARPLMTATLVGTLCLFSWADGTHPFRFFLRLLMSPIRILGENFKSIVRLQKMVVTQIMNLILMLLLLPLKVLNLKHQETWGVERLVEGWPKMFIFADPPKGCIAEVLNEDFERVGFCSCVRTLASQEIVLLIPHHLTYGVTEIRVGNRSMKFSDFKVVYSDVKGDAVMLAGPPGWNSKLGMRPRKLIPMSGLRRGKATLFFPGAPAWQAQAAQIKGVYKGFVRGTYHTLHGYSGLPLFNDALDIVAMHVGHYGDELTDNRATVVADLPGITILPFEMESIHMETRVLTGIDAVDQAAENYLSRPIKVGGKTINLEMSDYSYKKITSSALPVLGGVAWADDEELNDPDLWMYAERKEVSGKRPAPGGSPGKTKNSPSRKRRRRKAKRGRSSSSQEEEQKVAREEEGTKESRRGGNSGGGGNPSSTHGPPPCDKQSRAGGSGSRGTQNARAAGFCGRSARLQQDRAAYRFCCERGDADTATSSAQISAAEKTALEVHFGAHYHWGRETTHSHKVPPAGFEWAGSCCSRYHTSKPRKISNWGFAKLASSPWLAEFTQGFGWPRVGPQAELESLYFQAGRRYTAILNSTVPSRAERDEVIRQTLANYWSVRELCPDWIRSGFNEVGAYAYFLECANAVELSAGAGVPYASWNNRKTHRHWLENSQARVAIFELVVARLRRLSSYNFTTPVQAVIDGVVDPVRIFVKGEAHKIAKIQEGRFRLIASVSLVDQLVARMLFQNQNKRELRAYPLIPSQPGLGLTTDDQVEEFMLRLAFISGCPPDELTSRWSEFIVPTDCSGFDWSVPEWLLEDDLEVRNLLTLQIHPDLLRMRENWLKCLSSSVFCLSDGTLLTQTFPGIQKSGSYNTSSSNSRMRYMLSLHAGAPWCLAMGDDALEGVGTNLAKYAELGFKCLPADKLEFCSQVFRGLRTAVPVNAGRMVFNLLSGINPDSPTTEERTRFLVSACSVIQELRHLPPSTIHNIRCALGLYEFQGTNIV</sequence>
<evidence type="ECO:0000256" key="1">
    <source>
        <dbReference type="ARBA" id="ARBA00004141"/>
    </source>
</evidence>